<dbReference type="GeneID" id="17087963"/>
<dbReference type="PANTHER" id="PTHR10803">
    <property type="entry name" value="ARSENICAL PUMP-DRIVING ATPASE ARSENITE-TRANSLOCATING ATPASE"/>
    <property type="match status" value="1"/>
</dbReference>
<dbReference type="GO" id="GO:0005524">
    <property type="term" value="F:ATP binding"/>
    <property type="evidence" value="ECO:0007669"/>
    <property type="project" value="InterPro"/>
</dbReference>
<dbReference type="NCBIfam" id="TIGR00345">
    <property type="entry name" value="GET3_arsA_TRC40"/>
    <property type="match status" value="1"/>
</dbReference>
<dbReference type="InterPro" id="IPR016300">
    <property type="entry name" value="ATPase_ArsA/GET3"/>
</dbReference>
<dbReference type="AlphaFoldDB" id="M2XZS1"/>
<dbReference type="EC" id="3.6.3.16" evidence="2"/>
<dbReference type="Proteomes" id="UP000030680">
    <property type="component" value="Unassembled WGS sequence"/>
</dbReference>
<reference evidence="3" key="1">
    <citation type="journal article" date="2013" name="Science">
        <title>Gene transfer from bacteria and archaea facilitated evolution of an extremophilic eukaryote.</title>
        <authorList>
            <person name="Schonknecht G."/>
            <person name="Chen W.H."/>
            <person name="Ternes C.M."/>
            <person name="Barbier G.G."/>
            <person name="Shrestha R.P."/>
            <person name="Stanke M."/>
            <person name="Brautigam A."/>
            <person name="Baker B.J."/>
            <person name="Banfield J.F."/>
            <person name="Garavito R.M."/>
            <person name="Carr K."/>
            <person name="Wilkerson C."/>
            <person name="Rensing S.A."/>
            <person name="Gagneul D."/>
            <person name="Dickenson N.E."/>
            <person name="Oesterhelt C."/>
            <person name="Lercher M.J."/>
            <person name="Weber A.P."/>
        </authorList>
    </citation>
    <scope>NUCLEOTIDE SEQUENCE [LARGE SCALE GENOMIC DNA]</scope>
    <source>
        <strain evidence="3">074W</strain>
    </source>
</reference>
<dbReference type="OMA" id="YMGDIVW"/>
<feature type="domain" description="ArsA/GET3 Anion-transporting ATPase-like" evidence="1">
    <location>
        <begin position="171"/>
        <end position="479"/>
    </location>
</feature>
<keyword evidence="2" id="KW-0378">Hydrolase</keyword>
<dbReference type="RefSeq" id="XP_005705663.1">
    <property type="nucleotide sequence ID" value="XM_005705606.1"/>
</dbReference>
<proteinExistence type="predicted"/>
<dbReference type="GO" id="GO:0043529">
    <property type="term" value="C:GET complex"/>
    <property type="evidence" value="ECO:0007669"/>
    <property type="project" value="TreeGrafter"/>
</dbReference>
<organism evidence="2 3">
    <name type="scientific">Galdieria sulphuraria</name>
    <name type="common">Red alga</name>
    <dbReference type="NCBI Taxonomy" id="130081"/>
    <lineage>
        <taxon>Eukaryota</taxon>
        <taxon>Rhodophyta</taxon>
        <taxon>Bangiophyceae</taxon>
        <taxon>Galdieriales</taxon>
        <taxon>Galdieriaceae</taxon>
        <taxon>Galdieria</taxon>
    </lineage>
</organism>
<dbReference type="Pfam" id="PF02374">
    <property type="entry name" value="ArsA_ATPase"/>
    <property type="match status" value="1"/>
</dbReference>
<name>M2XZS1_GALSU</name>
<accession>M2XZS1</accession>
<protein>
    <submittedName>
        <fullName evidence="2">Arsenite-translocating ATPase, ArsA family</fullName>
        <ecNumber evidence="2">3.6.3.16</ecNumber>
    </submittedName>
</protein>
<evidence type="ECO:0000259" key="1">
    <source>
        <dbReference type="Pfam" id="PF02374"/>
    </source>
</evidence>
<dbReference type="CDD" id="cd02035">
    <property type="entry name" value="ArsA"/>
    <property type="match status" value="1"/>
</dbReference>
<dbReference type="Gene3D" id="3.40.50.300">
    <property type="entry name" value="P-loop containing nucleotide triphosphate hydrolases"/>
    <property type="match status" value="1"/>
</dbReference>
<dbReference type="eggNOG" id="KOG2825">
    <property type="taxonomic scope" value="Eukaryota"/>
</dbReference>
<dbReference type="InterPro" id="IPR025723">
    <property type="entry name" value="ArsA/GET3_ATPase-like"/>
</dbReference>
<gene>
    <name evidence="2" type="ORF">Gasu_33480</name>
</gene>
<dbReference type="OrthoDB" id="1770at2759"/>
<dbReference type="Gramene" id="EME29143">
    <property type="protein sequence ID" value="EME29143"/>
    <property type="gene ID" value="Gasu_33480"/>
</dbReference>
<keyword evidence="3" id="KW-1185">Reference proteome</keyword>
<dbReference type="SUPFAM" id="SSF52540">
    <property type="entry name" value="P-loop containing nucleoside triphosphate hydrolases"/>
    <property type="match status" value="1"/>
</dbReference>
<dbReference type="EMBL" id="KB454511">
    <property type="protein sequence ID" value="EME29143.1"/>
    <property type="molecule type" value="Genomic_DNA"/>
</dbReference>
<dbReference type="GO" id="GO:0071816">
    <property type="term" value="P:tail-anchored membrane protein insertion into ER membrane"/>
    <property type="evidence" value="ECO:0007669"/>
    <property type="project" value="TreeGrafter"/>
</dbReference>
<evidence type="ECO:0000313" key="2">
    <source>
        <dbReference type="EMBL" id="EME29143.1"/>
    </source>
</evidence>
<dbReference type="KEGG" id="gsl:Gasu_33480"/>
<dbReference type="PANTHER" id="PTHR10803:SF0">
    <property type="entry name" value="ATPASE GET3B"/>
    <property type="match status" value="1"/>
</dbReference>
<sequence>MMMHPFPIMALFLSSPQELLTKYYSPCRWSISRHCSISRRNRCWIARATDVKRIKQTVSGENNKSQEQIAIQTTTPNQQWLWLKRKINSPFALIGFVVIIISMVLRPKPSSKKEKRVTGISSSVQRSTKSLLDPIKETNNNPTRLESFRAIPAPAVTSDDALDMLEDNRKKFIIVGGKGGVGKTSMSSALATKFADAGKKTLIISTDPAHSLSDVFDQNLSRGEAIQVIGIDNLFAMEVNPNDLKDTFKLLPANQRNELLGMGDMGLDELDSLFETLPPGFDEAVALVEIIRLIQGDPQYAKYEKIIFDTAPTGHTLRLLSLPDFLDGFVGKFLSMKNKFSNVMNSFKGMFGGQENDNLDSGDLQELKNSMKVVRDLFRDEEQTEFIVATIPNMMAISESVRLVKELYKERIPVRHLFVNQVQVENNHCSFCCARYKEHKANLQYIREQFQGLRITPVQCFDREIRGLYALRTMANQLSKD</sequence>
<dbReference type="GO" id="GO:0016887">
    <property type="term" value="F:ATP hydrolysis activity"/>
    <property type="evidence" value="ECO:0007669"/>
    <property type="project" value="InterPro"/>
</dbReference>
<evidence type="ECO:0000313" key="3">
    <source>
        <dbReference type="Proteomes" id="UP000030680"/>
    </source>
</evidence>
<dbReference type="STRING" id="130081.M2XZS1"/>
<dbReference type="InterPro" id="IPR027417">
    <property type="entry name" value="P-loop_NTPase"/>
</dbReference>